<protein>
    <submittedName>
        <fullName evidence="2">Uncharacterized protein</fullName>
    </submittedName>
</protein>
<evidence type="ECO:0000313" key="1">
    <source>
        <dbReference type="Proteomes" id="UP000887576"/>
    </source>
</evidence>
<reference evidence="2" key="1">
    <citation type="submission" date="2022-11" db="UniProtKB">
        <authorList>
            <consortium name="WormBaseParasite"/>
        </authorList>
    </citation>
    <scope>IDENTIFICATION</scope>
</reference>
<proteinExistence type="predicted"/>
<accession>A0AC34Q8K9</accession>
<name>A0AC34Q8K9_9BILA</name>
<sequence>MTDNLVRVAGFIVEVKDEGKTEEFCNLMEEKHIEVERLDGSSTKKNEVDCNPDELVKASNMFFLLKPPDLMQSSAKLWLGAVYTVKLFFLGFKVLAKSHESLRRLLELAASECNGKLAGDFEEAWTFAE</sequence>
<dbReference type="Proteomes" id="UP000887576">
    <property type="component" value="Unplaced"/>
</dbReference>
<organism evidence="1 2">
    <name type="scientific">Panagrolaimus sp. JU765</name>
    <dbReference type="NCBI Taxonomy" id="591449"/>
    <lineage>
        <taxon>Eukaryota</taxon>
        <taxon>Metazoa</taxon>
        <taxon>Ecdysozoa</taxon>
        <taxon>Nematoda</taxon>
        <taxon>Chromadorea</taxon>
        <taxon>Rhabditida</taxon>
        <taxon>Tylenchina</taxon>
        <taxon>Panagrolaimomorpha</taxon>
        <taxon>Panagrolaimoidea</taxon>
        <taxon>Panagrolaimidae</taxon>
        <taxon>Panagrolaimus</taxon>
    </lineage>
</organism>
<dbReference type="WBParaSite" id="JU765_v2.g13883.t1">
    <property type="protein sequence ID" value="JU765_v2.g13883.t1"/>
    <property type="gene ID" value="JU765_v2.g13883"/>
</dbReference>
<evidence type="ECO:0000313" key="2">
    <source>
        <dbReference type="WBParaSite" id="JU765_v2.g13883.t1"/>
    </source>
</evidence>